<feature type="compositionally biased region" description="Low complexity" evidence="8">
    <location>
        <begin position="147"/>
        <end position="174"/>
    </location>
</feature>
<keyword evidence="10" id="KW-1185">Reference proteome</keyword>
<dbReference type="PANTHER" id="PTHR33541:SF11">
    <property type="entry name" value="PROTEIN BIG GRAIN 1-LIKE E"/>
    <property type="match status" value="1"/>
</dbReference>
<evidence type="ECO:0000313" key="9">
    <source>
        <dbReference type="EMBL" id="KAD2804182.1"/>
    </source>
</evidence>
<evidence type="ECO:0000256" key="2">
    <source>
        <dbReference type="ARBA" id="ARBA00004236"/>
    </source>
</evidence>
<organism evidence="9 10">
    <name type="scientific">Mikania micrantha</name>
    <name type="common">bitter vine</name>
    <dbReference type="NCBI Taxonomy" id="192012"/>
    <lineage>
        <taxon>Eukaryota</taxon>
        <taxon>Viridiplantae</taxon>
        <taxon>Streptophyta</taxon>
        <taxon>Embryophyta</taxon>
        <taxon>Tracheophyta</taxon>
        <taxon>Spermatophyta</taxon>
        <taxon>Magnoliopsida</taxon>
        <taxon>eudicotyledons</taxon>
        <taxon>Gunneridae</taxon>
        <taxon>Pentapetalae</taxon>
        <taxon>asterids</taxon>
        <taxon>campanulids</taxon>
        <taxon>Asterales</taxon>
        <taxon>Asteraceae</taxon>
        <taxon>Asteroideae</taxon>
        <taxon>Heliantheae alliance</taxon>
        <taxon>Eupatorieae</taxon>
        <taxon>Mikania</taxon>
    </lineage>
</organism>
<evidence type="ECO:0000256" key="6">
    <source>
        <dbReference type="ARBA" id="ARBA00023136"/>
    </source>
</evidence>
<name>A0A5N6LTS4_9ASTR</name>
<protein>
    <recommendedName>
        <fullName evidence="11">Protein BIG GRAIN 1-like E</fullName>
    </recommendedName>
</protein>
<keyword evidence="5" id="KW-1003">Cell membrane</keyword>
<comment type="subcellular location">
    <subcellularLocation>
        <location evidence="2">Cell membrane</location>
    </subcellularLocation>
</comment>
<accession>A0A5N6LTS4</accession>
<evidence type="ECO:0000256" key="1">
    <source>
        <dbReference type="ARBA" id="ARBA00002281"/>
    </source>
</evidence>
<evidence type="ECO:0008006" key="11">
    <source>
        <dbReference type="Google" id="ProtNLM"/>
    </source>
</evidence>
<sequence length="320" mass="36013">MSNSIPVSYQPKKVFHHRNISGELDVFEAARYFAGVTDNLSDTHKNISVESRIFNNNTRPLRRMSLDMLNHRDQDHVPLQAMLMENRVENNKDKKCKQPNSPGGKLVQFLNSLFNQTSSKKSKSKTKSTKDEDESPGGWRRKKRSSISHFSSGNSTSTTTTAATTATVTSDSKSPFSISASSGFTTLPPYHVPHMPIKTTSHIDPKIYSHLKPPTTQNTKTPINENLNKIESFNTRSDFYDKNMSFRGGFLEKVKIYDEKQEKMKEFKRFVDDDNDDADSDSSSDLFELTSCNLGSRSSGLPVYETTRMVSIKRGASISS</sequence>
<evidence type="ECO:0000256" key="8">
    <source>
        <dbReference type="SAM" id="MobiDB-lite"/>
    </source>
</evidence>
<dbReference type="EMBL" id="SZYD01000018">
    <property type="protein sequence ID" value="KAD2804182.1"/>
    <property type="molecule type" value="Genomic_DNA"/>
</dbReference>
<evidence type="ECO:0000256" key="3">
    <source>
        <dbReference type="ARBA" id="ARBA00010067"/>
    </source>
</evidence>
<evidence type="ECO:0000256" key="5">
    <source>
        <dbReference type="ARBA" id="ARBA00022475"/>
    </source>
</evidence>
<keyword evidence="7" id="KW-0927">Auxin signaling pathway</keyword>
<reference evidence="9 10" key="1">
    <citation type="submission" date="2019-05" db="EMBL/GenBank/DDBJ databases">
        <title>Mikania micrantha, genome provides insights into the molecular mechanism of rapid growth.</title>
        <authorList>
            <person name="Liu B."/>
        </authorList>
    </citation>
    <scope>NUCLEOTIDE SEQUENCE [LARGE SCALE GENOMIC DNA]</scope>
    <source>
        <strain evidence="9">NLD-2019</strain>
        <tissue evidence="9">Leaf</tissue>
    </source>
</reference>
<comment type="function">
    <text evidence="1">Involved in auxin transport. Regulator of the auxin signaling pathway.</text>
</comment>
<comment type="caution">
    <text evidence="9">The sequence shown here is derived from an EMBL/GenBank/DDBJ whole genome shotgun (WGS) entry which is preliminary data.</text>
</comment>
<dbReference type="PANTHER" id="PTHR33541">
    <property type="entry name" value="PROTEIN BIG GRAIN 1-LIKE A-RELATED"/>
    <property type="match status" value="1"/>
</dbReference>
<dbReference type="GO" id="GO:0005886">
    <property type="term" value="C:plasma membrane"/>
    <property type="evidence" value="ECO:0007669"/>
    <property type="project" value="UniProtKB-SubCell"/>
</dbReference>
<evidence type="ECO:0000256" key="7">
    <source>
        <dbReference type="ARBA" id="ARBA00023294"/>
    </source>
</evidence>
<comment type="similarity">
    <text evidence="3">Belongs to the BIG GRAIN 1 (BG1) plant protein family.</text>
</comment>
<keyword evidence="4" id="KW-0813">Transport</keyword>
<keyword evidence="6" id="KW-0472">Membrane</keyword>
<dbReference type="InterPro" id="IPR039621">
    <property type="entry name" value="BG1-like"/>
</dbReference>
<gene>
    <name evidence="9" type="ORF">E3N88_37559</name>
</gene>
<dbReference type="GO" id="GO:0009734">
    <property type="term" value="P:auxin-activated signaling pathway"/>
    <property type="evidence" value="ECO:0007669"/>
    <property type="project" value="UniProtKB-KW"/>
</dbReference>
<evidence type="ECO:0000256" key="4">
    <source>
        <dbReference type="ARBA" id="ARBA00022448"/>
    </source>
</evidence>
<dbReference type="Proteomes" id="UP000326396">
    <property type="component" value="Linkage Group LG8"/>
</dbReference>
<feature type="region of interest" description="Disordered" evidence="8">
    <location>
        <begin position="116"/>
        <end position="176"/>
    </location>
</feature>
<dbReference type="OrthoDB" id="1871242at2759"/>
<proteinExistence type="inferred from homology"/>
<dbReference type="AlphaFoldDB" id="A0A5N6LTS4"/>
<evidence type="ECO:0000313" key="10">
    <source>
        <dbReference type="Proteomes" id="UP000326396"/>
    </source>
</evidence>